<dbReference type="FunFam" id="3.40.50.300:FF:000421">
    <property type="entry name" value="Branched-chain amino acid ABC transporter ATP-binding protein"/>
    <property type="match status" value="1"/>
</dbReference>
<dbReference type="GO" id="GO:0016887">
    <property type="term" value="F:ATP hydrolysis activity"/>
    <property type="evidence" value="ECO:0007669"/>
    <property type="project" value="InterPro"/>
</dbReference>
<organism evidence="5 6">
    <name type="scientific">Blastococcus mobilis</name>
    <dbReference type="NCBI Taxonomy" id="1938746"/>
    <lineage>
        <taxon>Bacteria</taxon>
        <taxon>Bacillati</taxon>
        <taxon>Actinomycetota</taxon>
        <taxon>Actinomycetes</taxon>
        <taxon>Geodermatophilales</taxon>
        <taxon>Geodermatophilaceae</taxon>
        <taxon>Blastococcus</taxon>
    </lineage>
</organism>
<dbReference type="SMART" id="SM00382">
    <property type="entry name" value="AAA"/>
    <property type="match status" value="1"/>
</dbReference>
<evidence type="ECO:0000256" key="3">
    <source>
        <dbReference type="ARBA" id="ARBA00022840"/>
    </source>
</evidence>
<evidence type="ECO:0000313" key="6">
    <source>
        <dbReference type="Proteomes" id="UP000198403"/>
    </source>
</evidence>
<feature type="domain" description="ABC transporter" evidence="4">
    <location>
        <begin position="53"/>
        <end position="302"/>
    </location>
</feature>
<evidence type="ECO:0000256" key="2">
    <source>
        <dbReference type="ARBA" id="ARBA00022741"/>
    </source>
</evidence>
<dbReference type="CDD" id="cd03219">
    <property type="entry name" value="ABC_Mj1267_LivG_branched"/>
    <property type="match status" value="1"/>
</dbReference>
<evidence type="ECO:0000313" key="5">
    <source>
        <dbReference type="EMBL" id="SNR53497.1"/>
    </source>
</evidence>
<keyword evidence="1" id="KW-0813">Transport</keyword>
<reference evidence="5 6" key="1">
    <citation type="submission" date="2017-06" db="EMBL/GenBank/DDBJ databases">
        <authorList>
            <person name="Kim H.J."/>
            <person name="Triplett B.A."/>
        </authorList>
    </citation>
    <scope>NUCLEOTIDE SEQUENCE [LARGE SCALE GENOMIC DNA]</scope>
    <source>
        <strain evidence="5 6">DSM 44272</strain>
    </source>
</reference>
<dbReference type="PANTHER" id="PTHR45772:SF1">
    <property type="entry name" value="ABC TRANSPORTER ATP-BINDING PROTEIN"/>
    <property type="match status" value="1"/>
</dbReference>
<gene>
    <name evidence="5" type="ORF">SAMN06272737_111105</name>
</gene>
<keyword evidence="6" id="KW-1185">Reference proteome</keyword>
<dbReference type="GO" id="GO:0005886">
    <property type="term" value="C:plasma membrane"/>
    <property type="evidence" value="ECO:0007669"/>
    <property type="project" value="TreeGrafter"/>
</dbReference>
<dbReference type="GO" id="GO:0005524">
    <property type="term" value="F:ATP binding"/>
    <property type="evidence" value="ECO:0007669"/>
    <property type="project" value="UniProtKB-KW"/>
</dbReference>
<evidence type="ECO:0000259" key="4">
    <source>
        <dbReference type="PROSITE" id="PS50893"/>
    </source>
</evidence>
<dbReference type="InterPro" id="IPR027417">
    <property type="entry name" value="P-loop_NTPase"/>
</dbReference>
<dbReference type="SUPFAM" id="SSF52540">
    <property type="entry name" value="P-loop containing nucleoside triphosphate hydrolases"/>
    <property type="match status" value="1"/>
</dbReference>
<name>A0A238X3J1_9ACTN</name>
<dbReference type="PROSITE" id="PS50893">
    <property type="entry name" value="ABC_TRANSPORTER_2"/>
    <property type="match status" value="1"/>
</dbReference>
<keyword evidence="3 5" id="KW-0067">ATP-binding</keyword>
<dbReference type="Proteomes" id="UP000198403">
    <property type="component" value="Unassembled WGS sequence"/>
</dbReference>
<sequence>MASFRADGPKLLTRMSVVPEPPVSHLTRQGDRFVQPATASQPIAADRPPPPALSAEGLSLSFGGVKALQDVTMELRKSELLAVIGPNGAGKTSLLNCLTGFYRPQQGRVVLDGAKVISGLPTHKIARLGVSRTFQGTHLFTGMTVLDNIMIGRYAHMRTNLAQAFLYVPWTRREEVQHREFVEDIIDFLEITTVRKRVVGELGYGLRKRVDLARALAMEPSVLLMDEPMAGMNLEEKEDLARFILDVREARGIPIVIVEHDMAVVMDIADRIVVLDFGRKISEGTPAEVSGDPVVIKAYLGEAH</sequence>
<dbReference type="PANTHER" id="PTHR45772">
    <property type="entry name" value="CONSERVED COMPONENT OF ABC TRANSPORTER FOR NATURAL AMINO ACIDS-RELATED"/>
    <property type="match status" value="1"/>
</dbReference>
<keyword evidence="2" id="KW-0547">Nucleotide-binding</keyword>
<evidence type="ECO:0000256" key="1">
    <source>
        <dbReference type="ARBA" id="ARBA00022448"/>
    </source>
</evidence>
<accession>A0A238X3J1</accession>
<dbReference type="Pfam" id="PF12399">
    <property type="entry name" value="BCA_ABC_TP_C"/>
    <property type="match status" value="1"/>
</dbReference>
<dbReference type="InterPro" id="IPR003439">
    <property type="entry name" value="ABC_transporter-like_ATP-bd"/>
</dbReference>
<dbReference type="EMBL" id="FZNO01000011">
    <property type="protein sequence ID" value="SNR53497.1"/>
    <property type="molecule type" value="Genomic_DNA"/>
</dbReference>
<dbReference type="Gene3D" id="3.40.50.300">
    <property type="entry name" value="P-loop containing nucleotide triphosphate hydrolases"/>
    <property type="match status" value="1"/>
</dbReference>
<dbReference type="InterPro" id="IPR051120">
    <property type="entry name" value="ABC_AA/LPS_Transport"/>
</dbReference>
<protein>
    <submittedName>
        <fullName evidence="5">Amino acid/amide ABC transporter ATP-binding protein 1, HAAT family</fullName>
    </submittedName>
</protein>
<dbReference type="Pfam" id="PF00005">
    <property type="entry name" value="ABC_tran"/>
    <property type="match status" value="1"/>
</dbReference>
<dbReference type="InterPro" id="IPR032823">
    <property type="entry name" value="BCA_ABC_TP_C"/>
</dbReference>
<proteinExistence type="predicted"/>
<dbReference type="AlphaFoldDB" id="A0A238X3J1"/>
<dbReference type="InterPro" id="IPR003593">
    <property type="entry name" value="AAA+_ATPase"/>
</dbReference>